<dbReference type="Proteomes" id="UP000240883">
    <property type="component" value="Unassembled WGS sequence"/>
</dbReference>
<name>A0A2T2NEH5_CORCC</name>
<sequence>MNSVTRYRAMHAGYYENAAGLTVWANEFESFREDKKEIVKILVILEKEMAKYTSRDVTREKINKIVQQEYSMAEDRTKEAQSCSKKLEATCKPVEDLYSMKAGRYVASIHFPSIKGTELENRSLFEILNSQILSLCHKDDHKDAKTSHTFPGAEYFESFLRNYENEDHKDYFIHLARSIEPTYSLFIVFYGIEQYPEQQEANDLVNMLLDLCEELNGLNKDESKSEKTPYLKVLFIGPGSSKVLCLTENDQDGNQQILAWV</sequence>
<dbReference type="EMBL" id="KZ678140">
    <property type="protein sequence ID" value="PSN63438.1"/>
    <property type="molecule type" value="Genomic_DNA"/>
</dbReference>
<accession>A0A2T2NEH5</accession>
<keyword evidence="2" id="KW-1185">Reference proteome</keyword>
<evidence type="ECO:0000313" key="2">
    <source>
        <dbReference type="Proteomes" id="UP000240883"/>
    </source>
</evidence>
<protein>
    <submittedName>
        <fullName evidence="1">Uncharacterized protein</fullName>
    </submittedName>
</protein>
<reference evidence="1 2" key="1">
    <citation type="journal article" date="2018" name="Front. Microbiol.">
        <title>Genome-Wide Analysis of Corynespora cassiicola Leaf Fall Disease Putative Effectors.</title>
        <authorList>
            <person name="Lopez D."/>
            <person name="Ribeiro S."/>
            <person name="Label P."/>
            <person name="Fumanal B."/>
            <person name="Venisse J.S."/>
            <person name="Kohler A."/>
            <person name="de Oliveira R.R."/>
            <person name="Labutti K."/>
            <person name="Lipzen A."/>
            <person name="Lail K."/>
            <person name="Bauer D."/>
            <person name="Ohm R.A."/>
            <person name="Barry K.W."/>
            <person name="Spatafora J."/>
            <person name="Grigoriev I.V."/>
            <person name="Martin F.M."/>
            <person name="Pujade-Renaud V."/>
        </authorList>
    </citation>
    <scope>NUCLEOTIDE SEQUENCE [LARGE SCALE GENOMIC DNA]</scope>
    <source>
        <strain evidence="1 2">Philippines</strain>
    </source>
</reference>
<dbReference type="AlphaFoldDB" id="A0A2T2NEH5"/>
<gene>
    <name evidence="1" type="ORF">BS50DRAFT_591584</name>
</gene>
<organism evidence="1 2">
    <name type="scientific">Corynespora cassiicola Philippines</name>
    <dbReference type="NCBI Taxonomy" id="1448308"/>
    <lineage>
        <taxon>Eukaryota</taxon>
        <taxon>Fungi</taxon>
        <taxon>Dikarya</taxon>
        <taxon>Ascomycota</taxon>
        <taxon>Pezizomycotina</taxon>
        <taxon>Dothideomycetes</taxon>
        <taxon>Pleosporomycetidae</taxon>
        <taxon>Pleosporales</taxon>
        <taxon>Corynesporascaceae</taxon>
        <taxon>Corynespora</taxon>
    </lineage>
</organism>
<proteinExistence type="predicted"/>
<evidence type="ECO:0000313" key="1">
    <source>
        <dbReference type="EMBL" id="PSN63438.1"/>
    </source>
</evidence>